<feature type="compositionally biased region" description="Basic residues" evidence="1">
    <location>
        <begin position="14"/>
        <end position="28"/>
    </location>
</feature>
<feature type="region of interest" description="Disordered" evidence="1">
    <location>
        <begin position="1"/>
        <end position="56"/>
    </location>
</feature>
<keyword evidence="3" id="KW-1185">Reference proteome</keyword>
<dbReference type="Proteomes" id="UP001165289">
    <property type="component" value="Unassembled WGS sequence"/>
</dbReference>
<feature type="compositionally biased region" description="Polar residues" evidence="1">
    <location>
        <begin position="82"/>
        <end position="93"/>
    </location>
</feature>
<dbReference type="EMBL" id="JAKMXF010000050">
    <property type="protein sequence ID" value="KAI6659778.1"/>
    <property type="molecule type" value="Genomic_DNA"/>
</dbReference>
<comment type="caution">
    <text evidence="2">The sequence shown here is derived from an EMBL/GenBank/DDBJ whole genome shotgun (WGS) entry which is preliminary data.</text>
</comment>
<evidence type="ECO:0000313" key="3">
    <source>
        <dbReference type="Proteomes" id="UP001165289"/>
    </source>
</evidence>
<dbReference type="AlphaFoldDB" id="A0AAV7KF18"/>
<name>A0AAV7KF18_9METZ</name>
<gene>
    <name evidence="2" type="ORF">LOD99_10667</name>
</gene>
<organism evidence="2 3">
    <name type="scientific">Oopsacas minuta</name>
    <dbReference type="NCBI Taxonomy" id="111878"/>
    <lineage>
        <taxon>Eukaryota</taxon>
        <taxon>Metazoa</taxon>
        <taxon>Porifera</taxon>
        <taxon>Hexactinellida</taxon>
        <taxon>Hexasterophora</taxon>
        <taxon>Lyssacinosida</taxon>
        <taxon>Leucopsacidae</taxon>
        <taxon>Oopsacas</taxon>
    </lineage>
</organism>
<reference evidence="2 3" key="1">
    <citation type="journal article" date="2023" name="BMC Biol.">
        <title>The compact genome of the sponge Oopsacas minuta (Hexactinellida) is lacking key metazoan core genes.</title>
        <authorList>
            <person name="Santini S."/>
            <person name="Schenkelaars Q."/>
            <person name="Jourda C."/>
            <person name="Duchesne M."/>
            <person name="Belahbib H."/>
            <person name="Rocher C."/>
            <person name="Selva M."/>
            <person name="Riesgo A."/>
            <person name="Vervoort M."/>
            <person name="Leys S.P."/>
            <person name="Kodjabachian L."/>
            <person name="Le Bivic A."/>
            <person name="Borchiellini C."/>
            <person name="Claverie J.M."/>
            <person name="Renard E."/>
        </authorList>
    </citation>
    <scope>NUCLEOTIDE SEQUENCE [LARGE SCALE GENOMIC DNA]</scope>
    <source>
        <strain evidence="2">SPO-2</strain>
    </source>
</reference>
<protein>
    <submittedName>
        <fullName evidence="2">Uncharacterized protein</fullName>
    </submittedName>
</protein>
<sequence length="126" mass="14058">MGVGGSKHGISYKLQKRRVKQCSKKKPVLSKDMDGGASAKDNQLPVPNSSLDKLDRDTHQTAILTESINTYKDSDGVESHQIKVQHTRSNGSTEYLGKRQEQDNISRELALTSLPHYISHEFYTGD</sequence>
<accession>A0AAV7KF18</accession>
<evidence type="ECO:0000313" key="2">
    <source>
        <dbReference type="EMBL" id="KAI6659778.1"/>
    </source>
</evidence>
<proteinExistence type="predicted"/>
<feature type="region of interest" description="Disordered" evidence="1">
    <location>
        <begin position="74"/>
        <end position="101"/>
    </location>
</feature>
<evidence type="ECO:0000256" key="1">
    <source>
        <dbReference type="SAM" id="MobiDB-lite"/>
    </source>
</evidence>